<dbReference type="AlphaFoldDB" id="A0A839IYW9"/>
<gene>
    <name evidence="1" type="ORF">H4O21_24675</name>
</gene>
<dbReference type="EMBL" id="JACJFM010000226">
    <property type="protein sequence ID" value="MBB1489804.1"/>
    <property type="molecule type" value="Genomic_DNA"/>
</dbReference>
<feature type="non-terminal residue" evidence="1">
    <location>
        <position position="1"/>
    </location>
</feature>
<organism evidence="1 2">
    <name type="scientific">Oceanospirillum sediminis</name>
    <dbReference type="NCBI Taxonomy" id="2760088"/>
    <lineage>
        <taxon>Bacteria</taxon>
        <taxon>Pseudomonadati</taxon>
        <taxon>Pseudomonadota</taxon>
        <taxon>Gammaproteobacteria</taxon>
        <taxon>Oceanospirillales</taxon>
        <taxon>Oceanospirillaceae</taxon>
        <taxon>Oceanospirillum</taxon>
    </lineage>
</organism>
<reference evidence="1 2" key="1">
    <citation type="submission" date="2020-08" db="EMBL/GenBank/DDBJ databases">
        <title>Oceanospirillum sp. nov. isolated from marine sediment.</title>
        <authorList>
            <person name="Ji X."/>
        </authorList>
    </citation>
    <scope>NUCLEOTIDE SEQUENCE [LARGE SCALE GENOMIC DNA]</scope>
    <source>
        <strain evidence="1 2">D5</strain>
    </source>
</reference>
<evidence type="ECO:0000313" key="1">
    <source>
        <dbReference type="EMBL" id="MBB1489804.1"/>
    </source>
</evidence>
<proteinExistence type="predicted"/>
<dbReference type="Proteomes" id="UP000565262">
    <property type="component" value="Unassembled WGS sequence"/>
</dbReference>
<name>A0A839IYW9_9GAMM</name>
<comment type="caution">
    <text evidence="1">The sequence shown here is derived from an EMBL/GenBank/DDBJ whole genome shotgun (WGS) entry which is preliminary data.</text>
</comment>
<keyword evidence="2" id="KW-1185">Reference proteome</keyword>
<accession>A0A839IYW9</accession>
<evidence type="ECO:0000313" key="2">
    <source>
        <dbReference type="Proteomes" id="UP000565262"/>
    </source>
</evidence>
<sequence>KLTDKGNANIALVSTKKPYELESQWTGMRIRDFATVNLKTGEQQIAVKGVRNVNLSPKGKYAYGYKMNDSTWFTYNIAAKKFNAITTNKLFYDELNDSPKHPNSYGLAGWTASDKDILL</sequence>
<protein>
    <submittedName>
        <fullName evidence="1">S9 family peptidase</fullName>
    </submittedName>
</protein>
<feature type="non-terminal residue" evidence="1">
    <location>
        <position position="119"/>
    </location>
</feature>